<evidence type="ECO:0000313" key="3">
    <source>
        <dbReference type="Proteomes" id="UP000185192"/>
    </source>
</evidence>
<gene>
    <name evidence="2" type="ORF">SAMN02745824_0630</name>
</gene>
<evidence type="ECO:0008006" key="4">
    <source>
        <dbReference type="Google" id="ProtNLM"/>
    </source>
</evidence>
<proteinExistence type="predicted"/>
<dbReference type="EMBL" id="FSQW01000001">
    <property type="protein sequence ID" value="SIN60280.1"/>
    <property type="molecule type" value="Genomic_DNA"/>
</dbReference>
<dbReference type="STRING" id="1123272.SAMN02745824_0630"/>
<evidence type="ECO:0000256" key="1">
    <source>
        <dbReference type="SAM" id="SignalP"/>
    </source>
</evidence>
<dbReference type="InterPro" id="IPR025514">
    <property type="entry name" value="DUF4402"/>
</dbReference>
<dbReference type="RefSeq" id="WP_074203681.1">
    <property type="nucleotide sequence ID" value="NZ_FSQW01000001.1"/>
</dbReference>
<keyword evidence="3" id="KW-1185">Reference proteome</keyword>
<protein>
    <recommendedName>
        <fullName evidence="4">DUF4402 domain-containing protein</fullName>
    </recommendedName>
</protein>
<sequence>MSKFIKAALASSVLAASVMGAGAAQAATASADARANILAEVTLTNDAGTALDFGTIVVDGTGGAVVVDNAGNLSSCGGALVCSGSTDAADFTVGGTALETVNVSIPANVILSNGTDNMTATLTSTVTGGAVALDGAGAAAFSVGGSLAVGGSQPDGAYTGTFTVTADYP</sequence>
<organism evidence="2 3">
    <name type="scientific">Parasphingorhabdus marina DSM 22363</name>
    <dbReference type="NCBI Taxonomy" id="1123272"/>
    <lineage>
        <taxon>Bacteria</taxon>
        <taxon>Pseudomonadati</taxon>
        <taxon>Pseudomonadota</taxon>
        <taxon>Alphaproteobacteria</taxon>
        <taxon>Sphingomonadales</taxon>
        <taxon>Sphingomonadaceae</taxon>
        <taxon>Parasphingorhabdus</taxon>
    </lineage>
</organism>
<feature type="signal peptide" evidence="1">
    <location>
        <begin position="1"/>
        <end position="26"/>
    </location>
</feature>
<evidence type="ECO:0000313" key="2">
    <source>
        <dbReference type="EMBL" id="SIN60280.1"/>
    </source>
</evidence>
<keyword evidence="1" id="KW-0732">Signal</keyword>
<dbReference type="Pfam" id="PF14352">
    <property type="entry name" value="DUF4402"/>
    <property type="match status" value="1"/>
</dbReference>
<feature type="chain" id="PRO_5012252530" description="DUF4402 domain-containing protein" evidence="1">
    <location>
        <begin position="27"/>
        <end position="169"/>
    </location>
</feature>
<reference evidence="3" key="1">
    <citation type="submission" date="2016-11" db="EMBL/GenBank/DDBJ databases">
        <authorList>
            <person name="Varghese N."/>
            <person name="Submissions S."/>
        </authorList>
    </citation>
    <scope>NUCLEOTIDE SEQUENCE [LARGE SCALE GENOMIC DNA]</scope>
    <source>
        <strain evidence="3">DSM 22363</strain>
    </source>
</reference>
<dbReference type="Proteomes" id="UP000185192">
    <property type="component" value="Unassembled WGS sequence"/>
</dbReference>
<name>A0A1N6CNX3_9SPHN</name>
<dbReference type="AlphaFoldDB" id="A0A1N6CNX3"/>
<accession>A0A1N6CNX3</accession>